<dbReference type="InterPro" id="IPR054765">
    <property type="entry name" value="SLBB_dom"/>
</dbReference>
<keyword evidence="14" id="KW-0449">Lipoprotein</keyword>
<name>A3HV77_9BACT</name>
<evidence type="ECO:0000256" key="3">
    <source>
        <dbReference type="ARBA" id="ARBA00022448"/>
    </source>
</evidence>
<organism evidence="19 20">
    <name type="scientific">Algoriphagus machipongonensis</name>
    <dbReference type="NCBI Taxonomy" id="388413"/>
    <lineage>
        <taxon>Bacteria</taxon>
        <taxon>Pseudomonadati</taxon>
        <taxon>Bacteroidota</taxon>
        <taxon>Cytophagia</taxon>
        <taxon>Cytophagales</taxon>
        <taxon>Cyclobacteriaceae</taxon>
        <taxon>Algoriphagus</taxon>
    </lineage>
</organism>
<keyword evidence="4" id="KW-1134">Transmembrane beta strand</keyword>
<keyword evidence="11" id="KW-0472">Membrane</keyword>
<evidence type="ECO:0000256" key="4">
    <source>
        <dbReference type="ARBA" id="ARBA00022452"/>
    </source>
</evidence>
<keyword evidence="3" id="KW-0813">Transport</keyword>
<feature type="signal peptide" evidence="15">
    <location>
        <begin position="1"/>
        <end position="26"/>
    </location>
</feature>
<evidence type="ECO:0000259" key="17">
    <source>
        <dbReference type="Pfam" id="PF10531"/>
    </source>
</evidence>
<dbReference type="PANTHER" id="PTHR33619">
    <property type="entry name" value="POLYSACCHARIDE EXPORT PROTEIN GFCE-RELATED"/>
    <property type="match status" value="1"/>
</dbReference>
<dbReference type="InterPro" id="IPR019554">
    <property type="entry name" value="Soluble_ligand-bd"/>
</dbReference>
<comment type="similarity">
    <text evidence="2">Belongs to the BexD/CtrA/VexA family.</text>
</comment>
<dbReference type="GO" id="GO:0015288">
    <property type="term" value="F:porin activity"/>
    <property type="evidence" value="ECO:0007669"/>
    <property type="project" value="UniProtKB-KW"/>
</dbReference>
<feature type="domain" description="Polysaccharide export protein N-terminal" evidence="16">
    <location>
        <begin position="155"/>
        <end position="220"/>
    </location>
</feature>
<dbReference type="Pfam" id="PF22461">
    <property type="entry name" value="SLBB_2"/>
    <property type="match status" value="2"/>
</dbReference>
<evidence type="ECO:0000256" key="15">
    <source>
        <dbReference type="SAM" id="SignalP"/>
    </source>
</evidence>
<feature type="domain" description="Soluble ligand binding" evidence="17">
    <location>
        <begin position="243"/>
        <end position="293"/>
    </location>
</feature>
<sequence length="862" mass="95980">MILKKRFWYFFTLLAFLGLATPQVIAQQSTDLTKIQVDEMSDTEVQELLNRSAEAGLSIEEFLQMAEMQGMPASEVSKLKVRIANLDLGEPGFRRSSEASKRDPRKQADFDLIMDGFYKPQSTFEEVDLENQIFGTSLFYQKNRRLSFEPSLNQATPKSYILGPGDLIYVDIYGESEQYYEATVNPDGFVLLDNIGPVSVSGKSIEEATGIIKNRVARYYSGLSGSNPSTFLKVTLGDVRTIKVHILGEVRLPGTFTLSAFSTVFNALYAAGGPNENGTMRAIKLVRNNEEIAKIDVYDLLVNGTAELDKQLQDQDVILVNPFISRAKIKGEVKRPMTFEINGDDTFEDLLEYAGGFTDEAFKDRVAISRITGNQRSVSDLYQSQFNLFPLAGGDEITVQRILNRYSNRVQIKGAVYREGTFALTEGLTISQLIKNAEGLRGDAYTAQASILRTKEDLSSEMIQVNLQEILDGTAEDVLLKREDVVRVASIYDINNEKYVQVLGEVKRPGVYPFSESMKVEELIIMAGGLQESANTQDIEIARRLEDGDLGTLSEIIPTQVNADLSYNPEGNTLLAYDQVIVRKRANFNMQKLVAVEGQVNSPGIFAIQTSEERISDLINRAGGLNQFAYSKGATLIRRTEFFNTESEQIRRQRNLESLRLQLIEDPNNSEAQEELLARLFKDLPKEKDSPVDTQLAQTKKESLDQIASETPGFAVKIKETEAVAIDLEAIVKNPGSEDDLLLEEGDILSVPKLLQTVRMRGDVVYPTTLRHESNRSLKHYINGAGGFERRANRKQTYVVYANGAVKRTKGFLGIRNYPPVEPGAEVIVPTKGPKVPLRLGEIVGITTGLATLGLVISQINW</sequence>
<dbReference type="GO" id="GO:0015159">
    <property type="term" value="F:polysaccharide transmembrane transporter activity"/>
    <property type="evidence" value="ECO:0007669"/>
    <property type="project" value="InterPro"/>
</dbReference>
<evidence type="ECO:0000256" key="12">
    <source>
        <dbReference type="ARBA" id="ARBA00023139"/>
    </source>
</evidence>
<feature type="domain" description="SLBB" evidence="18">
    <location>
        <begin position="409"/>
        <end position="488"/>
    </location>
</feature>
<evidence type="ECO:0000256" key="6">
    <source>
        <dbReference type="ARBA" id="ARBA00022692"/>
    </source>
</evidence>
<evidence type="ECO:0000256" key="13">
    <source>
        <dbReference type="ARBA" id="ARBA00023237"/>
    </source>
</evidence>
<dbReference type="InterPro" id="IPR003715">
    <property type="entry name" value="Poly_export_N"/>
</dbReference>
<evidence type="ECO:0000313" key="20">
    <source>
        <dbReference type="Proteomes" id="UP000003919"/>
    </source>
</evidence>
<evidence type="ECO:0000256" key="7">
    <source>
        <dbReference type="ARBA" id="ARBA00022729"/>
    </source>
</evidence>
<dbReference type="InterPro" id="IPR049712">
    <property type="entry name" value="Poly_export"/>
</dbReference>
<evidence type="ECO:0000256" key="10">
    <source>
        <dbReference type="ARBA" id="ARBA00023114"/>
    </source>
</evidence>
<dbReference type="Pfam" id="PF02563">
    <property type="entry name" value="Poly_export"/>
    <property type="match status" value="1"/>
</dbReference>
<evidence type="ECO:0000259" key="16">
    <source>
        <dbReference type="Pfam" id="PF02563"/>
    </source>
</evidence>
<keyword evidence="6" id="KW-0812">Transmembrane</keyword>
<evidence type="ECO:0000313" key="19">
    <source>
        <dbReference type="EMBL" id="EAZ82049.1"/>
    </source>
</evidence>
<gene>
    <name evidence="19" type="ORF">ALPR1_02370</name>
</gene>
<dbReference type="AlphaFoldDB" id="A3HV77"/>
<evidence type="ECO:0000256" key="5">
    <source>
        <dbReference type="ARBA" id="ARBA00022597"/>
    </source>
</evidence>
<proteinExistence type="inferred from homology"/>
<evidence type="ECO:0000259" key="18">
    <source>
        <dbReference type="Pfam" id="PF22461"/>
    </source>
</evidence>
<keyword evidence="20" id="KW-1185">Reference proteome</keyword>
<keyword evidence="7 15" id="KW-0732">Signal</keyword>
<keyword evidence="10" id="KW-0626">Porin</keyword>
<dbReference type="OrthoDB" id="9808948at2"/>
<protein>
    <submittedName>
        <fullName evidence="19">Capsule polysaccharide export protein</fullName>
    </submittedName>
</protein>
<dbReference type="RefSeq" id="WP_008198121.1">
    <property type="nucleotide sequence ID" value="NZ_CM001023.1"/>
</dbReference>
<dbReference type="Pfam" id="PF10531">
    <property type="entry name" value="SLBB"/>
    <property type="match status" value="3"/>
</dbReference>
<dbReference type="GO" id="GO:0009279">
    <property type="term" value="C:cell outer membrane"/>
    <property type="evidence" value="ECO:0007669"/>
    <property type="project" value="UniProtKB-SubCell"/>
</dbReference>
<accession>A3HV77</accession>
<dbReference type="GO" id="GO:0046930">
    <property type="term" value="C:pore complex"/>
    <property type="evidence" value="ECO:0007669"/>
    <property type="project" value="UniProtKB-KW"/>
</dbReference>
<evidence type="ECO:0000256" key="1">
    <source>
        <dbReference type="ARBA" id="ARBA00004571"/>
    </source>
</evidence>
<keyword evidence="5" id="KW-0762">Sugar transport</keyword>
<feature type="chain" id="PRO_5002653136" evidence="15">
    <location>
        <begin position="27"/>
        <end position="862"/>
    </location>
</feature>
<keyword evidence="9" id="KW-0406">Ion transport</keyword>
<feature type="domain" description="SLBB" evidence="18">
    <location>
        <begin position="592"/>
        <end position="649"/>
    </location>
</feature>
<dbReference type="GO" id="GO:0006811">
    <property type="term" value="P:monoatomic ion transport"/>
    <property type="evidence" value="ECO:0007669"/>
    <property type="project" value="UniProtKB-KW"/>
</dbReference>
<evidence type="ECO:0000256" key="8">
    <source>
        <dbReference type="ARBA" id="ARBA00023047"/>
    </source>
</evidence>
<keyword evidence="8" id="KW-0625">Polysaccharide transport</keyword>
<dbReference type="HOGENOM" id="CLU_011447_1_0_10"/>
<dbReference type="EMBL" id="AAXU02000001">
    <property type="protein sequence ID" value="EAZ82049.1"/>
    <property type="molecule type" value="Genomic_DNA"/>
</dbReference>
<feature type="domain" description="Soluble ligand binding" evidence="17">
    <location>
        <begin position="328"/>
        <end position="373"/>
    </location>
</feature>
<dbReference type="STRING" id="388413.ALPR1_02370"/>
<keyword evidence="13" id="KW-0998">Cell outer membrane</keyword>
<evidence type="ECO:0000256" key="9">
    <source>
        <dbReference type="ARBA" id="ARBA00023065"/>
    </source>
</evidence>
<evidence type="ECO:0000256" key="11">
    <source>
        <dbReference type="ARBA" id="ARBA00023136"/>
    </source>
</evidence>
<dbReference type="Proteomes" id="UP000003919">
    <property type="component" value="Unassembled WGS sequence"/>
</dbReference>
<dbReference type="Gene3D" id="3.10.560.10">
    <property type="entry name" value="Outer membrane lipoprotein wza domain like"/>
    <property type="match status" value="6"/>
</dbReference>
<comment type="subcellular location">
    <subcellularLocation>
        <location evidence="1">Cell outer membrane</location>
        <topology evidence="1">Multi-pass membrane protein</topology>
    </subcellularLocation>
</comment>
<keyword evidence="12" id="KW-0564">Palmitate</keyword>
<dbReference type="PANTHER" id="PTHR33619:SF3">
    <property type="entry name" value="POLYSACCHARIDE EXPORT PROTEIN GFCE-RELATED"/>
    <property type="match status" value="1"/>
</dbReference>
<reference evidence="19 20" key="1">
    <citation type="journal article" date="2011" name="J. Bacteriol.">
        <title>Complete genome sequence of Algoriphagus sp. PR1, bacterial prey of a colony-forming choanoflagellate.</title>
        <authorList>
            <person name="Alegado R.A."/>
            <person name="Ferriera S."/>
            <person name="Nusbaum C."/>
            <person name="Young S.K."/>
            <person name="Zeng Q."/>
            <person name="Imamovic A."/>
            <person name="Fairclough S.R."/>
            <person name="King N."/>
        </authorList>
    </citation>
    <scope>NUCLEOTIDE SEQUENCE [LARGE SCALE GENOMIC DNA]</scope>
    <source>
        <strain evidence="19 20">PR1</strain>
    </source>
</reference>
<evidence type="ECO:0000256" key="2">
    <source>
        <dbReference type="ARBA" id="ARBA00009450"/>
    </source>
</evidence>
<comment type="caution">
    <text evidence="19">The sequence shown here is derived from an EMBL/GenBank/DDBJ whole genome shotgun (WGS) entry which is preliminary data.</text>
</comment>
<evidence type="ECO:0000256" key="14">
    <source>
        <dbReference type="ARBA" id="ARBA00023288"/>
    </source>
</evidence>
<feature type="domain" description="Soluble ligand binding" evidence="17">
    <location>
        <begin position="499"/>
        <end position="549"/>
    </location>
</feature>
<dbReference type="eggNOG" id="COG1596">
    <property type="taxonomic scope" value="Bacteria"/>
</dbReference>